<dbReference type="Proteomes" id="UP000772434">
    <property type="component" value="Unassembled WGS sequence"/>
</dbReference>
<accession>A0A9P5PCE8</accession>
<feature type="signal peptide" evidence="2">
    <location>
        <begin position="1"/>
        <end position="17"/>
    </location>
</feature>
<feature type="region of interest" description="Disordered" evidence="1">
    <location>
        <begin position="76"/>
        <end position="114"/>
    </location>
</feature>
<dbReference type="EMBL" id="JADNRY010000229">
    <property type="protein sequence ID" value="KAF9060761.1"/>
    <property type="molecule type" value="Genomic_DNA"/>
</dbReference>
<evidence type="ECO:0000256" key="1">
    <source>
        <dbReference type="SAM" id="MobiDB-lite"/>
    </source>
</evidence>
<feature type="chain" id="PRO_5040203320" description="LAGLIDADG homing endonuclease" evidence="2">
    <location>
        <begin position="18"/>
        <end position="229"/>
    </location>
</feature>
<keyword evidence="4" id="KW-1185">Reference proteome</keyword>
<gene>
    <name evidence="3" type="ORF">BDP27DRAFT_1370256</name>
</gene>
<evidence type="ECO:0000313" key="3">
    <source>
        <dbReference type="EMBL" id="KAF9060761.1"/>
    </source>
</evidence>
<proteinExistence type="predicted"/>
<reference evidence="3" key="1">
    <citation type="submission" date="2020-11" db="EMBL/GenBank/DDBJ databases">
        <authorList>
            <consortium name="DOE Joint Genome Institute"/>
            <person name="Ahrendt S."/>
            <person name="Riley R."/>
            <person name="Andreopoulos W."/>
            <person name="Labutti K."/>
            <person name="Pangilinan J."/>
            <person name="Ruiz-Duenas F.J."/>
            <person name="Barrasa J.M."/>
            <person name="Sanchez-Garcia M."/>
            <person name="Camarero S."/>
            <person name="Miyauchi S."/>
            <person name="Serrano A."/>
            <person name="Linde D."/>
            <person name="Babiker R."/>
            <person name="Drula E."/>
            <person name="Ayuso-Fernandez I."/>
            <person name="Pacheco R."/>
            <person name="Padilla G."/>
            <person name="Ferreira P."/>
            <person name="Barriuso J."/>
            <person name="Kellner H."/>
            <person name="Castanera R."/>
            <person name="Alfaro M."/>
            <person name="Ramirez L."/>
            <person name="Pisabarro A.G."/>
            <person name="Kuo A."/>
            <person name="Tritt A."/>
            <person name="Lipzen A."/>
            <person name="He G."/>
            <person name="Yan M."/>
            <person name="Ng V."/>
            <person name="Cullen D."/>
            <person name="Martin F."/>
            <person name="Rosso M.-N."/>
            <person name="Henrissat B."/>
            <person name="Hibbett D."/>
            <person name="Martinez A.T."/>
            <person name="Grigoriev I.V."/>
        </authorList>
    </citation>
    <scope>NUCLEOTIDE SEQUENCE</scope>
    <source>
        <strain evidence="3">AH 40177</strain>
    </source>
</reference>
<protein>
    <recommendedName>
        <fullName evidence="5">LAGLIDADG homing endonuclease</fullName>
    </recommendedName>
</protein>
<feature type="compositionally biased region" description="Basic and acidic residues" evidence="1">
    <location>
        <begin position="100"/>
        <end position="109"/>
    </location>
</feature>
<keyword evidence="2" id="KW-0732">Signal</keyword>
<evidence type="ECO:0000256" key="2">
    <source>
        <dbReference type="SAM" id="SignalP"/>
    </source>
</evidence>
<organism evidence="3 4">
    <name type="scientific">Rhodocollybia butyracea</name>
    <dbReference type="NCBI Taxonomy" id="206335"/>
    <lineage>
        <taxon>Eukaryota</taxon>
        <taxon>Fungi</taxon>
        <taxon>Dikarya</taxon>
        <taxon>Basidiomycota</taxon>
        <taxon>Agaricomycotina</taxon>
        <taxon>Agaricomycetes</taxon>
        <taxon>Agaricomycetidae</taxon>
        <taxon>Agaricales</taxon>
        <taxon>Marasmiineae</taxon>
        <taxon>Omphalotaceae</taxon>
        <taxon>Rhodocollybia</taxon>
    </lineage>
</organism>
<dbReference type="AlphaFoldDB" id="A0A9P5PCE8"/>
<comment type="caution">
    <text evidence="3">The sequence shown here is derived from an EMBL/GenBank/DDBJ whole genome shotgun (WGS) entry which is preliminary data.</text>
</comment>
<sequence>MSKRAHMSLTLWLEVLASLGHTSGPLGPLHWRSLLMNKYFMEKRFMQTGSNSALEGLSTKILWYLAIQSISERIKQGWGTPPPPAPPETKASLAGNGDLSSEKTNDNGRTKQNLRWGEFSGKKRSRKYGQTATPIWDQCCLFVFGELSHDDCKYKMLMNFMHLVTAVRNIPRNTRIIIGKKMFAKKQDVVQAKLNVAIWCEIPSARRATGVICVGALRLFGTGAFLDQK</sequence>
<name>A0A9P5PCE8_9AGAR</name>
<evidence type="ECO:0008006" key="5">
    <source>
        <dbReference type="Google" id="ProtNLM"/>
    </source>
</evidence>
<evidence type="ECO:0000313" key="4">
    <source>
        <dbReference type="Proteomes" id="UP000772434"/>
    </source>
</evidence>